<proteinExistence type="predicted"/>
<dbReference type="EMBL" id="AP019735">
    <property type="protein sequence ID" value="BBL05176.1"/>
    <property type="molecule type" value="Genomic_DNA"/>
</dbReference>
<dbReference type="GO" id="GO:0003677">
    <property type="term" value="F:DNA binding"/>
    <property type="evidence" value="ECO:0007669"/>
    <property type="project" value="InterPro"/>
</dbReference>
<gene>
    <name evidence="3" type="ORF">A5CBH24_24890</name>
</gene>
<dbReference type="Pfam" id="PF12844">
    <property type="entry name" value="HTH_19"/>
    <property type="match status" value="1"/>
</dbReference>
<dbReference type="CDD" id="cd00093">
    <property type="entry name" value="HTH_XRE"/>
    <property type="match status" value="1"/>
</dbReference>
<dbReference type="OrthoDB" id="1034290at2"/>
<dbReference type="PROSITE" id="PS50943">
    <property type="entry name" value="HTH_CROC1"/>
    <property type="match status" value="1"/>
</dbReference>
<dbReference type="AlphaFoldDB" id="A0A4Y1WY63"/>
<dbReference type="Proteomes" id="UP000318946">
    <property type="component" value="Chromosome"/>
</dbReference>
<dbReference type="GeneID" id="78343202"/>
<evidence type="ECO:0000313" key="4">
    <source>
        <dbReference type="Proteomes" id="UP000318946"/>
    </source>
</evidence>
<evidence type="ECO:0000256" key="1">
    <source>
        <dbReference type="SAM" id="MobiDB-lite"/>
    </source>
</evidence>
<name>A0A4Y1WY63_9BACT</name>
<protein>
    <recommendedName>
        <fullName evidence="2">HTH cro/C1-type domain-containing protein</fullName>
    </recommendedName>
</protein>
<evidence type="ECO:0000259" key="2">
    <source>
        <dbReference type="PROSITE" id="PS50943"/>
    </source>
</evidence>
<reference evidence="4" key="1">
    <citation type="submission" date="2019-06" db="EMBL/GenBank/DDBJ databases">
        <title>Alistipes onderdonkii subsp. vulgaris subsp. nov., Alistipes dispar sp. nov. and Alistipes communis sp. nov., isolated from human faeces, and creation of Alistipes onderdonkii subsp. onderdonkii subsp. nov.</title>
        <authorList>
            <person name="Sakamoto M."/>
            <person name="Ikeyama N."/>
            <person name="Ogata Y."/>
            <person name="Suda W."/>
            <person name="Iino T."/>
            <person name="Hattori M."/>
            <person name="Ohkuma M."/>
        </authorList>
    </citation>
    <scope>NUCLEOTIDE SEQUENCE [LARGE SCALE GENOMIC DNA]</scope>
    <source>
        <strain evidence="4">5CBH24</strain>
    </source>
</reference>
<dbReference type="SMART" id="SM00530">
    <property type="entry name" value="HTH_XRE"/>
    <property type="match status" value="1"/>
</dbReference>
<dbReference type="InterPro" id="IPR010982">
    <property type="entry name" value="Lambda_DNA-bd_dom_sf"/>
</dbReference>
<keyword evidence="4" id="KW-1185">Reference proteome</keyword>
<dbReference type="InterPro" id="IPR001387">
    <property type="entry name" value="Cro/C1-type_HTH"/>
</dbReference>
<feature type="domain" description="HTH cro/C1-type" evidence="2">
    <location>
        <begin position="5"/>
        <end position="60"/>
    </location>
</feature>
<sequence length="152" mass="16833">MGEKLLRLMKSEGLTSSRLAEILGTGASNISHIISGRSKPGYDLLRKILLSFPQINPDWLLLDDETMYRSDETPIREQPVSPDLFTAESATSEHPSGSPYETDIAGNTDTVDAVDPHRIASGGFRNMTSSTVQRIIIVYSDRTFESFTPKQE</sequence>
<dbReference type="SUPFAM" id="SSF47413">
    <property type="entry name" value="lambda repressor-like DNA-binding domains"/>
    <property type="match status" value="1"/>
</dbReference>
<evidence type="ECO:0000313" key="3">
    <source>
        <dbReference type="EMBL" id="BBL05176.1"/>
    </source>
</evidence>
<dbReference type="RefSeq" id="WP_141413394.1">
    <property type="nucleotide sequence ID" value="NZ_AP019735.1"/>
</dbReference>
<dbReference type="Gene3D" id="1.10.260.40">
    <property type="entry name" value="lambda repressor-like DNA-binding domains"/>
    <property type="match status" value="1"/>
</dbReference>
<organism evidence="3 4">
    <name type="scientific">Alistipes communis</name>
    <dbReference type="NCBI Taxonomy" id="2585118"/>
    <lineage>
        <taxon>Bacteria</taxon>
        <taxon>Pseudomonadati</taxon>
        <taxon>Bacteroidota</taxon>
        <taxon>Bacteroidia</taxon>
        <taxon>Bacteroidales</taxon>
        <taxon>Rikenellaceae</taxon>
        <taxon>Alistipes</taxon>
    </lineage>
</organism>
<dbReference type="KEGG" id="acou:A5CBH24_24890"/>
<accession>A0A4Y1WY63</accession>
<feature type="region of interest" description="Disordered" evidence="1">
    <location>
        <begin position="73"/>
        <end position="109"/>
    </location>
</feature>